<name>A0A562QHN4_9BACI</name>
<sequence length="162" mass="18100">MTDNLSDFLVESFQFLPPELIVILLSAMPILELRGGIPVGILTFGMEPIVAMMYALIGNILPNLPIMLFFRPISKWMLQFSFYRQFYDWLYDRTMKKSGQIEKFGALGLVLFTAVPLPTTGAYSACLAAILFFIPIKFAFFSISVGVVIAGGALTLMTYFLT</sequence>
<dbReference type="AlphaFoldDB" id="A0A562QHN4"/>
<dbReference type="RefSeq" id="WP_242009813.1">
    <property type="nucleotide sequence ID" value="NZ_VLKZ01000005.1"/>
</dbReference>
<evidence type="ECO:0000313" key="2">
    <source>
        <dbReference type="EMBL" id="TWI56267.1"/>
    </source>
</evidence>
<organism evidence="2 3">
    <name type="scientific">Halalkalibacter nanhaiisediminis</name>
    <dbReference type="NCBI Taxonomy" id="688079"/>
    <lineage>
        <taxon>Bacteria</taxon>
        <taxon>Bacillati</taxon>
        <taxon>Bacillota</taxon>
        <taxon>Bacilli</taxon>
        <taxon>Bacillales</taxon>
        <taxon>Bacillaceae</taxon>
        <taxon>Halalkalibacter</taxon>
    </lineage>
</organism>
<dbReference type="EMBL" id="VLKZ01000005">
    <property type="protein sequence ID" value="TWI56267.1"/>
    <property type="molecule type" value="Genomic_DNA"/>
</dbReference>
<accession>A0A562QHN4</accession>
<feature type="transmembrane region" description="Helical" evidence="1">
    <location>
        <begin position="51"/>
        <end position="70"/>
    </location>
</feature>
<evidence type="ECO:0000313" key="3">
    <source>
        <dbReference type="Proteomes" id="UP000315711"/>
    </source>
</evidence>
<keyword evidence="1" id="KW-0812">Transmembrane</keyword>
<keyword evidence="3" id="KW-1185">Reference proteome</keyword>
<feature type="transmembrane region" description="Helical" evidence="1">
    <location>
        <begin position="140"/>
        <end position="161"/>
    </location>
</feature>
<protein>
    <submittedName>
        <fullName evidence="2">Putative membrane protein</fullName>
    </submittedName>
</protein>
<feature type="transmembrane region" description="Helical" evidence="1">
    <location>
        <begin position="104"/>
        <end position="134"/>
    </location>
</feature>
<dbReference type="InterPro" id="IPR009577">
    <property type="entry name" value="Sm_multidrug_ex"/>
</dbReference>
<dbReference type="Proteomes" id="UP000315711">
    <property type="component" value="Unassembled WGS sequence"/>
</dbReference>
<proteinExistence type="predicted"/>
<dbReference type="PANTHER" id="PTHR36007">
    <property type="entry name" value="TRANSPORT PROTEIN-RELATED"/>
    <property type="match status" value="1"/>
</dbReference>
<dbReference type="Pfam" id="PF06695">
    <property type="entry name" value="Sm_multidrug_ex"/>
    <property type="match status" value="1"/>
</dbReference>
<reference evidence="2 3" key="1">
    <citation type="journal article" date="2015" name="Stand. Genomic Sci.">
        <title>Genomic Encyclopedia of Bacterial and Archaeal Type Strains, Phase III: the genomes of soil and plant-associated and newly described type strains.</title>
        <authorList>
            <person name="Whitman W.B."/>
            <person name="Woyke T."/>
            <person name="Klenk H.P."/>
            <person name="Zhou Y."/>
            <person name="Lilburn T.G."/>
            <person name="Beck B.J."/>
            <person name="De Vos P."/>
            <person name="Vandamme P."/>
            <person name="Eisen J.A."/>
            <person name="Garrity G."/>
            <person name="Hugenholtz P."/>
            <person name="Kyrpides N.C."/>
        </authorList>
    </citation>
    <scope>NUCLEOTIDE SEQUENCE [LARGE SCALE GENOMIC DNA]</scope>
    <source>
        <strain evidence="2 3">CGMCC 1.10116</strain>
    </source>
</reference>
<feature type="transmembrane region" description="Helical" evidence="1">
    <location>
        <begin position="12"/>
        <end position="31"/>
    </location>
</feature>
<comment type="caution">
    <text evidence="2">The sequence shown here is derived from an EMBL/GenBank/DDBJ whole genome shotgun (WGS) entry which is preliminary data.</text>
</comment>
<dbReference type="PANTHER" id="PTHR36007:SF2">
    <property type="entry name" value="TRANSPORT PROTEIN-RELATED"/>
    <property type="match status" value="1"/>
</dbReference>
<gene>
    <name evidence="2" type="ORF">IQ10_02158</name>
</gene>
<evidence type="ECO:0000256" key="1">
    <source>
        <dbReference type="SAM" id="Phobius"/>
    </source>
</evidence>
<keyword evidence="1" id="KW-1133">Transmembrane helix</keyword>
<keyword evidence="1" id="KW-0472">Membrane</keyword>